<dbReference type="Pfam" id="PF02355">
    <property type="entry name" value="SecD_SecF_C"/>
    <property type="match status" value="2"/>
</dbReference>
<dbReference type="NCBIfam" id="NF009583">
    <property type="entry name" value="PRK13024.1-3"/>
    <property type="match status" value="1"/>
</dbReference>
<comment type="subunit">
    <text evidence="11">Forms a complex with SecD. Part of the essential Sec protein translocation apparatus which comprises SecA, SecYEG and auxiliary proteins SecDF-YajC and YidC.</text>
</comment>
<dbReference type="RefSeq" id="WP_139671161.1">
    <property type="nucleotide sequence ID" value="NZ_VDMN01000001.1"/>
</dbReference>
<gene>
    <name evidence="10 15" type="primary">secD</name>
    <name evidence="11" type="synonym">secF</name>
    <name evidence="15" type="ORF">FHP24_00110</name>
</gene>
<keyword evidence="8 10" id="KW-0811">Translocation</keyword>
<dbReference type="InterPro" id="IPR005791">
    <property type="entry name" value="SecD"/>
</dbReference>
<dbReference type="InterPro" id="IPR055344">
    <property type="entry name" value="SecD_SecF_C_bact"/>
</dbReference>
<evidence type="ECO:0000256" key="9">
    <source>
        <dbReference type="ARBA" id="ARBA00023136"/>
    </source>
</evidence>
<evidence type="ECO:0000259" key="13">
    <source>
        <dbReference type="Pfam" id="PF21760"/>
    </source>
</evidence>
<organism evidence="15 16">
    <name type="scientific">Aliirhizobium smilacinae</name>
    <dbReference type="NCBI Taxonomy" id="1395944"/>
    <lineage>
        <taxon>Bacteria</taxon>
        <taxon>Pseudomonadati</taxon>
        <taxon>Pseudomonadota</taxon>
        <taxon>Alphaproteobacteria</taxon>
        <taxon>Hyphomicrobiales</taxon>
        <taxon>Rhizobiaceae</taxon>
        <taxon>Aliirhizobium</taxon>
    </lineage>
</organism>
<dbReference type="AlphaFoldDB" id="A0A5C4XN54"/>
<feature type="transmembrane region" description="Helical" evidence="10">
    <location>
        <begin position="541"/>
        <end position="559"/>
    </location>
</feature>
<feature type="transmembrane region" description="Helical" evidence="10">
    <location>
        <begin position="449"/>
        <end position="474"/>
    </location>
</feature>
<feature type="transmembrane region" description="Helical" evidence="10">
    <location>
        <begin position="686"/>
        <end position="706"/>
    </location>
</feature>
<accession>A0A5C4XN54</accession>
<dbReference type="FunFam" id="3.30.1360.200:FF:000002">
    <property type="entry name" value="Preprotein translocase subunit SecD"/>
    <property type="match status" value="1"/>
</dbReference>
<feature type="domain" description="Protein translocase subunit SecDF P1" evidence="13">
    <location>
        <begin position="159"/>
        <end position="216"/>
    </location>
</feature>
<keyword evidence="9 10" id="KW-0472">Membrane</keyword>
<dbReference type="Gene3D" id="3.30.1360.200">
    <property type="match status" value="1"/>
</dbReference>
<keyword evidence="7 10" id="KW-1133">Transmembrane helix</keyword>
<keyword evidence="2 10" id="KW-0813">Transport</keyword>
<dbReference type="FunFam" id="1.20.1640.10:FF:000004">
    <property type="entry name" value="Protein translocase subunit SecD"/>
    <property type="match status" value="1"/>
</dbReference>
<dbReference type="GO" id="GO:0005886">
    <property type="term" value="C:plasma membrane"/>
    <property type="evidence" value="ECO:0007669"/>
    <property type="project" value="UniProtKB-SubCell"/>
</dbReference>
<dbReference type="HAMAP" id="MF_01463_B">
    <property type="entry name" value="SecD_B"/>
    <property type="match status" value="1"/>
</dbReference>
<dbReference type="GO" id="GO:0065002">
    <property type="term" value="P:intracellular protein transmembrane transport"/>
    <property type="evidence" value="ECO:0007669"/>
    <property type="project" value="UniProtKB-UniRule"/>
</dbReference>
<dbReference type="InterPro" id="IPR005665">
    <property type="entry name" value="SecF_bac"/>
</dbReference>
<evidence type="ECO:0000256" key="8">
    <source>
        <dbReference type="ARBA" id="ARBA00023010"/>
    </source>
</evidence>
<evidence type="ECO:0000259" key="14">
    <source>
        <dbReference type="Pfam" id="PF22599"/>
    </source>
</evidence>
<keyword evidence="16" id="KW-1185">Reference proteome</keyword>
<dbReference type="NCBIfam" id="TIGR01129">
    <property type="entry name" value="secD"/>
    <property type="match status" value="1"/>
</dbReference>
<feature type="transmembrane region" description="Helical" evidence="10">
    <location>
        <begin position="790"/>
        <end position="817"/>
    </location>
</feature>
<sequence length="842" mass="90732">MRNSPWLVGSYIFIIIIGILVALPNVIPQSTLDRMPSWLPHSRVALGLDLRGGSHLVLEVDRADLINERIQSLTLDTRRVLRDKNINTSAIRRAGDAILVTLRDPAQRDQAVTELQTLSNPVGLGSVGSSDLSITTPSENSISIAQTEAGINSHITAAVEQSLEIIRQRVDQVGVAEPTIQRVGSDRVLVQLPGEQDPSRLRQLLGSTAKMSFHLLGNPGEPGVTMIADERGQQYPVLDRVELSGDRLTDARAAFEQQTQQPIVSFRFDSAGATRFAQITTANVGRPFAIVLDNKVLSAPVIQTPITGGSGQISGSFTPQETTTLAALLRAGSLPAKLTVIEERTVGADLGSDAIEMGIFTGFLGFVLVVGFMFFLYGFWGILANTALLINVILTFAGLTLIGSTLTLPGIAGVVLGIGLAVDANVLINERIKEETRKGKSAFAAIDAGFARAYSTIVDSNVTALIATVLLFWFGSGPVRGFAVTMGLGIMISMFTAVSVVRVAMIAITARRKLKKIEIKPLLPINLVPDGTKIRFMRGRFVGIGVSVVLSIASIFLFFKPGLNYGVDFRGGIQMEVVTQNEADLAAFRSGLSELGFGEVGLQEFGAHNRVLVRVERQEGGEQAQTVAVEKLKAEVSKIDPTAKVERTEVVGPKVSGELAVAGFLSLFLASIAMMIYIWVRFEWPFAVGAIVTLVLDITKTVGFFAITGLDFNLTAIAAVLTLVGYSVNDKVVVYDRMRENMRIYKKMPLRELIDLSINETLARSLYTSATAFLCMLPMAIWGGSAVSSFAIPMVFGIAVAALSSVFIAAPILLFLGDWRTRHRAQKPAEEVTEDTKGISKA</sequence>
<evidence type="ECO:0000313" key="16">
    <source>
        <dbReference type="Proteomes" id="UP000311605"/>
    </source>
</evidence>
<feature type="domain" description="SecDF P1 head subdomain" evidence="14">
    <location>
        <begin position="230"/>
        <end position="336"/>
    </location>
</feature>
<name>A0A5C4XN54_9HYPH</name>
<dbReference type="InterPro" id="IPR022646">
    <property type="entry name" value="SecD/SecF_CS"/>
</dbReference>
<comment type="similarity">
    <text evidence="11">Belongs to the SecD/SecF family. SecF subfamily.</text>
</comment>
<keyword evidence="5 10" id="KW-0812">Transmembrane</keyword>
<dbReference type="InterPro" id="IPR048631">
    <property type="entry name" value="SecD_1st"/>
</dbReference>
<keyword evidence="6 10" id="KW-0653">Protein transport</keyword>
<evidence type="ECO:0000256" key="7">
    <source>
        <dbReference type="ARBA" id="ARBA00022989"/>
    </source>
</evidence>
<dbReference type="NCBIfam" id="TIGR00966">
    <property type="entry name" value="transloc_SecF"/>
    <property type="match status" value="1"/>
</dbReference>
<dbReference type="Pfam" id="PF07549">
    <property type="entry name" value="Sec_GG"/>
    <property type="match status" value="2"/>
</dbReference>
<dbReference type="InterPro" id="IPR022813">
    <property type="entry name" value="SecD/SecF_arch_bac"/>
</dbReference>
<evidence type="ECO:0000256" key="5">
    <source>
        <dbReference type="ARBA" id="ARBA00022692"/>
    </source>
</evidence>
<dbReference type="Pfam" id="PF22599">
    <property type="entry name" value="SecDF_P1_head"/>
    <property type="match status" value="1"/>
</dbReference>
<dbReference type="NCBIfam" id="TIGR00916">
    <property type="entry name" value="2A0604s01"/>
    <property type="match status" value="2"/>
</dbReference>
<feature type="domain" description="Protein export membrane protein SecD/SecF C-terminal" evidence="12">
    <location>
        <begin position="633"/>
        <end position="817"/>
    </location>
</feature>
<comment type="caution">
    <text evidence="10">Lacks conserved residue(s) required for the propagation of feature annotation.</text>
</comment>
<feature type="transmembrane region" description="Helical" evidence="10">
    <location>
        <begin position="766"/>
        <end position="784"/>
    </location>
</feature>
<proteinExistence type="inferred from homology"/>
<dbReference type="HAMAP" id="MF_01464_B">
    <property type="entry name" value="SecF_B"/>
    <property type="match status" value="1"/>
</dbReference>
<dbReference type="Gene3D" id="1.20.1640.10">
    <property type="entry name" value="Multidrug efflux transporter AcrB transmembrane domain"/>
    <property type="match status" value="2"/>
</dbReference>
<dbReference type="PRINTS" id="PR01755">
    <property type="entry name" value="SECFTRNLCASE"/>
</dbReference>
<evidence type="ECO:0000256" key="2">
    <source>
        <dbReference type="ARBA" id="ARBA00022448"/>
    </source>
</evidence>
<dbReference type="Proteomes" id="UP000311605">
    <property type="component" value="Unassembled WGS sequence"/>
</dbReference>
<reference evidence="15 16" key="1">
    <citation type="submission" date="2019-06" db="EMBL/GenBank/DDBJ databases">
        <title>The draft genome of Rhizobium smilacinae PTYR-5.</title>
        <authorList>
            <person name="Liu L."/>
            <person name="Li L."/>
            <person name="Zhang X."/>
        </authorList>
    </citation>
    <scope>NUCLEOTIDE SEQUENCE [LARGE SCALE GENOMIC DNA]</scope>
    <source>
        <strain evidence="15 16">PTYR-5</strain>
    </source>
</reference>
<dbReference type="Gene3D" id="3.30.70.3400">
    <property type="match status" value="2"/>
</dbReference>
<dbReference type="GO" id="GO:0015450">
    <property type="term" value="F:protein-transporting ATPase activity"/>
    <property type="evidence" value="ECO:0007669"/>
    <property type="project" value="InterPro"/>
</dbReference>
<protein>
    <recommendedName>
        <fullName evidence="10 11">Multifunctional fusion protein</fullName>
    </recommendedName>
    <domain>
        <recommendedName>
            <fullName evidence="10">Protein translocase subunit SecD</fullName>
        </recommendedName>
    </domain>
    <domain>
        <recommendedName>
            <fullName evidence="11">Protein-export membrane protein SecF</fullName>
        </recommendedName>
    </domain>
</protein>
<evidence type="ECO:0000256" key="1">
    <source>
        <dbReference type="ARBA" id="ARBA00004651"/>
    </source>
</evidence>
<feature type="transmembrane region" description="Helical" evidence="10">
    <location>
        <begin position="408"/>
        <end position="428"/>
    </location>
</feature>
<feature type="transmembrane region" description="Helical" evidence="10">
    <location>
        <begin position="712"/>
        <end position="729"/>
    </location>
</feature>
<evidence type="ECO:0000256" key="11">
    <source>
        <dbReference type="HAMAP-Rule" id="MF_01464"/>
    </source>
</evidence>
<comment type="caution">
    <text evidence="15">The sequence shown here is derived from an EMBL/GenBank/DDBJ whole genome shotgun (WGS) entry which is preliminary data.</text>
</comment>
<comment type="subcellular location">
    <subcellularLocation>
        <location evidence="1 10">Cell membrane</location>
        <topology evidence="1 10">Multi-pass membrane protein</topology>
    </subcellularLocation>
</comment>
<dbReference type="GO" id="GO:0043952">
    <property type="term" value="P:protein transport by the Sec complex"/>
    <property type="evidence" value="ECO:0007669"/>
    <property type="project" value="UniProtKB-UniRule"/>
</dbReference>
<dbReference type="InterPro" id="IPR048634">
    <property type="entry name" value="SecD_SecF_C"/>
</dbReference>
<comment type="subunit">
    <text evidence="10">Forms a complex with SecF. Part of the essential Sec protein translocation apparatus which comprises SecA, SecYEG and auxiliary proteins SecDF-YajC and YidC.</text>
</comment>
<feature type="transmembrane region" description="Helical" evidence="10">
    <location>
        <begin position="486"/>
        <end position="510"/>
    </location>
</feature>
<comment type="similarity">
    <text evidence="10">Belongs to the SecD/SecF family. SecD subfamily.</text>
</comment>
<evidence type="ECO:0000259" key="12">
    <source>
        <dbReference type="Pfam" id="PF02355"/>
    </source>
</evidence>
<dbReference type="PANTHER" id="PTHR30081:SF1">
    <property type="entry name" value="PROTEIN TRANSLOCASE SUBUNIT SECD"/>
    <property type="match status" value="1"/>
</dbReference>
<dbReference type="OrthoDB" id="9805019at2"/>
<dbReference type="GO" id="GO:0006605">
    <property type="term" value="P:protein targeting"/>
    <property type="evidence" value="ECO:0007669"/>
    <property type="project" value="UniProtKB-UniRule"/>
</dbReference>
<feature type="transmembrane region" description="Helical" evidence="10">
    <location>
        <begin position="357"/>
        <end position="377"/>
    </location>
</feature>
<evidence type="ECO:0000313" key="15">
    <source>
        <dbReference type="EMBL" id="TNM64757.1"/>
    </source>
</evidence>
<dbReference type="SUPFAM" id="SSF82866">
    <property type="entry name" value="Multidrug efflux transporter AcrB transmembrane domain"/>
    <property type="match status" value="2"/>
</dbReference>
<feature type="transmembrane region" description="Helical" evidence="10">
    <location>
        <begin position="7"/>
        <end position="27"/>
    </location>
</feature>
<evidence type="ECO:0000256" key="4">
    <source>
        <dbReference type="ARBA" id="ARBA00022519"/>
    </source>
</evidence>
<keyword evidence="3 10" id="KW-1003">Cell membrane</keyword>
<keyword evidence="4" id="KW-0997">Cell inner membrane</keyword>
<dbReference type="InterPro" id="IPR022645">
    <property type="entry name" value="SecD/SecF_bac"/>
</dbReference>
<feature type="domain" description="Protein export membrane protein SecD/SecF C-terminal" evidence="12">
    <location>
        <begin position="337"/>
        <end position="498"/>
    </location>
</feature>
<dbReference type="Pfam" id="PF21760">
    <property type="entry name" value="SecD_1st"/>
    <property type="match status" value="1"/>
</dbReference>
<comment type="function">
    <text evidence="10">Part of the Sec protein translocase complex. Interacts with the SecYEG preprotein conducting channel. SecDF uses the proton motive force (PMF) to complete protein translocation after the ATP-dependent function of SecA.</text>
</comment>
<evidence type="ECO:0000256" key="3">
    <source>
        <dbReference type="ARBA" id="ARBA00022475"/>
    </source>
</evidence>
<feature type="transmembrane region" description="Helical" evidence="10">
    <location>
        <begin position="659"/>
        <end position="679"/>
    </location>
</feature>
<dbReference type="InterPro" id="IPR054384">
    <property type="entry name" value="SecDF_P1_head"/>
</dbReference>
<evidence type="ECO:0000256" key="6">
    <source>
        <dbReference type="ARBA" id="ARBA00022927"/>
    </source>
</evidence>
<feature type="transmembrane region" description="Helical" evidence="10">
    <location>
        <begin position="382"/>
        <end position="402"/>
    </location>
</feature>
<evidence type="ECO:0000256" key="10">
    <source>
        <dbReference type="HAMAP-Rule" id="MF_01463"/>
    </source>
</evidence>
<dbReference type="EMBL" id="VDMN01000001">
    <property type="protein sequence ID" value="TNM64757.1"/>
    <property type="molecule type" value="Genomic_DNA"/>
</dbReference>
<dbReference type="PANTHER" id="PTHR30081">
    <property type="entry name" value="PROTEIN-EXPORT MEMBRANE PROTEIN SEC"/>
    <property type="match status" value="1"/>
</dbReference>